<feature type="non-terminal residue" evidence="1">
    <location>
        <position position="1"/>
    </location>
</feature>
<comment type="caution">
    <text evidence="1">The sequence shown here is derived from an EMBL/GenBank/DDBJ whole genome shotgun (WGS) entry which is preliminary data.</text>
</comment>
<protein>
    <submittedName>
        <fullName evidence="1">Uncharacterized protein</fullName>
    </submittedName>
</protein>
<sequence length="127" mass="14271">VTWDAGSIFVHGKRVMLYSGEFHPFRLPVPSLWLDVFQKIKSLGYNCVSFYVHWALLEGKQGNFTAEGVFAFEPFFEAASKAGIYLLARPGPYINAEAFGGGYPGWQQRNPGILRTRNESYLSSTDL</sequence>
<keyword evidence="2" id="KW-1185">Reference proteome</keyword>
<feature type="non-terminal residue" evidence="1">
    <location>
        <position position="127"/>
    </location>
</feature>
<dbReference type="Proteomes" id="UP001186974">
    <property type="component" value="Unassembled WGS sequence"/>
</dbReference>
<name>A0ACC3DE87_9PEZI</name>
<dbReference type="EMBL" id="JAWDJW010005972">
    <property type="protein sequence ID" value="KAK3066171.1"/>
    <property type="molecule type" value="Genomic_DNA"/>
</dbReference>
<proteinExistence type="predicted"/>
<reference evidence="1" key="1">
    <citation type="submission" date="2024-09" db="EMBL/GenBank/DDBJ databases">
        <title>Black Yeasts Isolated from many extreme environments.</title>
        <authorList>
            <person name="Coleine C."/>
            <person name="Stajich J.E."/>
            <person name="Selbmann L."/>
        </authorList>
    </citation>
    <scope>NUCLEOTIDE SEQUENCE</scope>
    <source>
        <strain evidence="1">CCFEE 5737</strain>
    </source>
</reference>
<accession>A0ACC3DE87</accession>
<organism evidence="1 2">
    <name type="scientific">Coniosporium uncinatum</name>
    <dbReference type="NCBI Taxonomy" id="93489"/>
    <lineage>
        <taxon>Eukaryota</taxon>
        <taxon>Fungi</taxon>
        <taxon>Dikarya</taxon>
        <taxon>Ascomycota</taxon>
        <taxon>Pezizomycotina</taxon>
        <taxon>Dothideomycetes</taxon>
        <taxon>Dothideomycetes incertae sedis</taxon>
        <taxon>Coniosporium</taxon>
    </lineage>
</organism>
<gene>
    <name evidence="1" type="ORF">LTS18_001943</name>
</gene>
<evidence type="ECO:0000313" key="1">
    <source>
        <dbReference type="EMBL" id="KAK3066171.1"/>
    </source>
</evidence>
<evidence type="ECO:0000313" key="2">
    <source>
        <dbReference type="Proteomes" id="UP001186974"/>
    </source>
</evidence>